<dbReference type="RefSeq" id="WP_208176756.1">
    <property type="nucleotide sequence ID" value="NZ_JAGETZ010000009.1"/>
</dbReference>
<protein>
    <submittedName>
        <fullName evidence="1">Phage repressor protein</fullName>
    </submittedName>
</protein>
<keyword evidence="2" id="KW-1185">Reference proteome</keyword>
<organism evidence="1 2">
    <name type="scientific">Hymenobacter negativus</name>
    <dbReference type="NCBI Taxonomy" id="2795026"/>
    <lineage>
        <taxon>Bacteria</taxon>
        <taxon>Pseudomonadati</taxon>
        <taxon>Bacteroidota</taxon>
        <taxon>Cytophagia</taxon>
        <taxon>Cytophagales</taxon>
        <taxon>Hymenobacteraceae</taxon>
        <taxon>Hymenobacter</taxon>
    </lineage>
</organism>
<evidence type="ECO:0000313" key="1">
    <source>
        <dbReference type="EMBL" id="MBO2011063.1"/>
    </source>
</evidence>
<proteinExistence type="predicted"/>
<reference evidence="1 2" key="1">
    <citation type="submission" date="2021-03" db="EMBL/GenBank/DDBJ databases">
        <authorList>
            <person name="Kim M.K."/>
        </authorList>
    </citation>
    <scope>NUCLEOTIDE SEQUENCE [LARGE SCALE GENOMIC DNA]</scope>
    <source>
        <strain evidence="1 2">BT442</strain>
    </source>
</reference>
<dbReference type="EMBL" id="JAGETZ010000009">
    <property type="protein sequence ID" value="MBO2011063.1"/>
    <property type="molecule type" value="Genomic_DNA"/>
</dbReference>
<gene>
    <name evidence="1" type="ORF">J4E00_18525</name>
</gene>
<evidence type="ECO:0000313" key="2">
    <source>
        <dbReference type="Proteomes" id="UP000664369"/>
    </source>
</evidence>
<accession>A0ABS3QJ98</accession>
<name>A0ABS3QJ98_9BACT</name>
<comment type="caution">
    <text evidence="1">The sequence shown here is derived from an EMBL/GenBank/DDBJ whole genome shotgun (WGS) entry which is preliminary data.</text>
</comment>
<dbReference type="Proteomes" id="UP000664369">
    <property type="component" value="Unassembled WGS sequence"/>
</dbReference>
<sequence>MNNWKIDKLLAGETIISKEPGNSMLPLIKSKQPVRLAPTTWTEVAVGDIVFCKVHGRCFTHLVKAKNEAQGVQIGNNKGHINGWTKQVYGRVVEVL</sequence>